<organism evidence="3 4">
    <name type="scientific">Heligmosomoides polygyrus</name>
    <name type="common">Parasitic roundworm</name>
    <dbReference type="NCBI Taxonomy" id="6339"/>
    <lineage>
        <taxon>Eukaryota</taxon>
        <taxon>Metazoa</taxon>
        <taxon>Ecdysozoa</taxon>
        <taxon>Nematoda</taxon>
        <taxon>Chromadorea</taxon>
        <taxon>Rhabditida</taxon>
        <taxon>Rhabditina</taxon>
        <taxon>Rhabditomorpha</taxon>
        <taxon>Strongyloidea</taxon>
        <taxon>Heligmosomidae</taxon>
        <taxon>Heligmosomoides</taxon>
    </lineage>
</organism>
<dbReference type="WBParaSite" id="HPBE_0002571301-mRNA-1">
    <property type="protein sequence ID" value="HPBE_0002571301-mRNA-1"/>
    <property type="gene ID" value="HPBE_0002571301"/>
</dbReference>
<feature type="domain" description="PTHB1 N-terminal" evidence="1">
    <location>
        <begin position="28"/>
        <end position="111"/>
    </location>
</feature>
<sequence>MGVLPNDEVQTRPVCPKRSRVAGGNRVMSLFRVSEWYSTLYPSASCITVGSLVQSRDQLLVGGEDGVLIVLDPGGSEKEPVLVEQSIGQPIIDIMIGEFLPSAGSVSVLRCLRFLHTRIQFRSRFWLC</sequence>
<dbReference type="Pfam" id="PF14727">
    <property type="entry name" value="PHTB1_N"/>
    <property type="match status" value="1"/>
</dbReference>
<protein>
    <submittedName>
        <fullName evidence="4">PHTB1_N domain-containing protein</fullName>
    </submittedName>
</protein>
<evidence type="ECO:0000313" key="4">
    <source>
        <dbReference type="WBParaSite" id="HPBE_0002571301-mRNA-1"/>
    </source>
</evidence>
<dbReference type="AlphaFoldDB" id="A0A183GSP3"/>
<dbReference type="InterPro" id="IPR028073">
    <property type="entry name" value="PHTB1_N_dom"/>
</dbReference>
<accession>A0A183GSP3</accession>
<accession>A0A3P8DNV7</accession>
<evidence type="ECO:0000313" key="3">
    <source>
        <dbReference type="Proteomes" id="UP000050761"/>
    </source>
</evidence>
<dbReference type="OrthoDB" id="10262646at2759"/>
<gene>
    <name evidence="2" type="ORF">HPBE_LOCUS25712</name>
</gene>
<reference evidence="4" key="2">
    <citation type="submission" date="2019-09" db="UniProtKB">
        <authorList>
            <consortium name="WormBaseParasite"/>
        </authorList>
    </citation>
    <scope>IDENTIFICATION</scope>
</reference>
<dbReference type="EMBL" id="UZAH01038440">
    <property type="protein sequence ID" value="VDP53302.1"/>
    <property type="molecule type" value="Genomic_DNA"/>
</dbReference>
<keyword evidence="3" id="KW-1185">Reference proteome</keyword>
<evidence type="ECO:0000259" key="1">
    <source>
        <dbReference type="Pfam" id="PF14727"/>
    </source>
</evidence>
<name>A0A183GSP3_HELPZ</name>
<reference evidence="2 3" key="1">
    <citation type="submission" date="2018-11" db="EMBL/GenBank/DDBJ databases">
        <authorList>
            <consortium name="Pathogen Informatics"/>
        </authorList>
    </citation>
    <scope>NUCLEOTIDE SEQUENCE [LARGE SCALE GENOMIC DNA]</scope>
</reference>
<proteinExistence type="predicted"/>
<evidence type="ECO:0000313" key="2">
    <source>
        <dbReference type="EMBL" id="VDP53302.1"/>
    </source>
</evidence>
<dbReference type="Proteomes" id="UP000050761">
    <property type="component" value="Unassembled WGS sequence"/>
</dbReference>